<name>A0A1R0GLJ9_9FUNG</name>
<accession>A0A1R0GLJ9</accession>
<dbReference type="Pfam" id="PF13793">
    <property type="entry name" value="Pribosyltran_N"/>
    <property type="match status" value="1"/>
</dbReference>
<dbReference type="EMBL" id="LSSL01007743">
    <property type="protein sequence ID" value="OLY77669.1"/>
    <property type="molecule type" value="Genomic_DNA"/>
</dbReference>
<sequence length="314" mass="34301">MKDLVLISGSSHQALSKGIANYLGIDLLPVKLGKFSNKETSVEIIQSVRNKHVYVLQSACGNINDNLIELMILIQACLMGSARKISVVTPLFPYSRQSEHSQSKRLETCSPLAVKGADHLIAMDLHDAQYQGFFKIPVDLVFAEPCIISYIKHNIPDWKNSIIVSPDAGGAKRAASICNKLGLNFALIHKESSSNRDGENNESMGLIGAVSGRVAIIMDDILDTGKTLKVASDMLRLHGASKIHAIVIHGLFTMDAINLINNSYIDDIAVTNSVPQDQNSELCPKLHVIDVSHILGETIRRSFNGESVSHLFLH</sequence>
<keyword evidence="5" id="KW-0479">Metal-binding</keyword>
<organism evidence="14 15">
    <name type="scientific">Smittium mucronatum</name>
    <dbReference type="NCBI Taxonomy" id="133383"/>
    <lineage>
        <taxon>Eukaryota</taxon>
        <taxon>Fungi</taxon>
        <taxon>Fungi incertae sedis</taxon>
        <taxon>Zoopagomycota</taxon>
        <taxon>Kickxellomycotina</taxon>
        <taxon>Harpellomycetes</taxon>
        <taxon>Harpellales</taxon>
        <taxon>Legeriomycetaceae</taxon>
        <taxon>Smittium</taxon>
    </lineage>
</organism>
<dbReference type="GO" id="GO:0000287">
    <property type="term" value="F:magnesium ion binding"/>
    <property type="evidence" value="ECO:0007669"/>
    <property type="project" value="InterPro"/>
</dbReference>
<reference evidence="14" key="2">
    <citation type="submission" date="2017-01" db="EMBL/GenBank/DDBJ databases">
        <authorList>
            <person name="Mah S.A."/>
            <person name="Swanson W.J."/>
            <person name="Moy G.W."/>
            <person name="Vacquier V.D."/>
        </authorList>
    </citation>
    <scope>NUCLEOTIDE SEQUENCE</scope>
    <source>
        <strain evidence="14">ALG-7-W6</strain>
    </source>
</reference>
<dbReference type="SMART" id="SM01400">
    <property type="entry name" value="Pribosyltran_N"/>
    <property type="match status" value="1"/>
</dbReference>
<comment type="similarity">
    <text evidence="2">Belongs to the ribose-phosphate pyrophosphokinase family.</text>
</comment>
<dbReference type="SUPFAM" id="SSF53271">
    <property type="entry name" value="PRTase-like"/>
    <property type="match status" value="2"/>
</dbReference>
<proteinExistence type="inferred from homology"/>
<evidence type="ECO:0000256" key="10">
    <source>
        <dbReference type="ARBA" id="ARBA00022842"/>
    </source>
</evidence>
<feature type="domain" description="Ribose-phosphate pyrophosphokinase N-terminal" evidence="12">
    <location>
        <begin position="5"/>
        <end position="104"/>
    </location>
</feature>
<dbReference type="InterPro" id="IPR029057">
    <property type="entry name" value="PRTase-like"/>
</dbReference>
<dbReference type="OrthoDB" id="413572at2759"/>
<keyword evidence="7" id="KW-0547">Nucleotide-binding</keyword>
<dbReference type="GO" id="GO:0002189">
    <property type="term" value="C:ribose phosphate diphosphokinase complex"/>
    <property type="evidence" value="ECO:0007669"/>
    <property type="project" value="UniProtKB-ARBA"/>
</dbReference>
<evidence type="ECO:0000256" key="1">
    <source>
        <dbReference type="ARBA" id="ARBA00004996"/>
    </source>
</evidence>
<dbReference type="GO" id="GO:0005524">
    <property type="term" value="F:ATP binding"/>
    <property type="evidence" value="ECO:0007669"/>
    <property type="project" value="UniProtKB-KW"/>
</dbReference>
<keyword evidence="10" id="KW-0460">Magnesium</keyword>
<dbReference type="CDD" id="cd06223">
    <property type="entry name" value="PRTases_typeI"/>
    <property type="match status" value="1"/>
</dbReference>
<dbReference type="GO" id="GO:0006015">
    <property type="term" value="P:5-phosphoribose 1-diphosphate biosynthetic process"/>
    <property type="evidence" value="ECO:0007669"/>
    <property type="project" value="TreeGrafter"/>
</dbReference>
<comment type="pathway">
    <text evidence="1">Metabolic intermediate biosynthesis; 5-phospho-alpha-D-ribose 1-diphosphate biosynthesis; 5-phospho-alpha-D-ribose 1-diphosphate from D-ribose 5-phosphate (route I): step 1/1.</text>
</comment>
<keyword evidence="6" id="KW-0545">Nucleotide biosynthesis</keyword>
<dbReference type="STRING" id="133383.A0A1R0GLJ9"/>
<protein>
    <recommendedName>
        <fullName evidence="3">ribose-phosphate diphosphokinase</fullName>
        <ecNumber evidence="3">2.7.6.1</ecNumber>
    </recommendedName>
</protein>
<keyword evidence="9" id="KW-0067">ATP-binding</keyword>
<evidence type="ECO:0000256" key="7">
    <source>
        <dbReference type="ARBA" id="ARBA00022741"/>
    </source>
</evidence>
<comment type="catalytic activity">
    <reaction evidence="11">
        <text>D-ribose 5-phosphate + ATP = 5-phospho-alpha-D-ribose 1-diphosphate + AMP + H(+)</text>
        <dbReference type="Rhea" id="RHEA:15609"/>
        <dbReference type="ChEBI" id="CHEBI:15378"/>
        <dbReference type="ChEBI" id="CHEBI:30616"/>
        <dbReference type="ChEBI" id="CHEBI:58017"/>
        <dbReference type="ChEBI" id="CHEBI:78346"/>
        <dbReference type="ChEBI" id="CHEBI:456215"/>
        <dbReference type="EC" id="2.7.6.1"/>
    </reaction>
</comment>
<dbReference type="InterPro" id="IPR029099">
    <property type="entry name" value="Pribosyltran_N"/>
</dbReference>
<dbReference type="GO" id="GO:0006164">
    <property type="term" value="P:purine nucleotide biosynthetic process"/>
    <property type="evidence" value="ECO:0007669"/>
    <property type="project" value="TreeGrafter"/>
</dbReference>
<dbReference type="FunFam" id="3.40.50.2020:FF:000005">
    <property type="entry name" value="Ribose-phosphate pyrophosphokinase 1"/>
    <property type="match status" value="1"/>
</dbReference>
<evidence type="ECO:0000256" key="2">
    <source>
        <dbReference type="ARBA" id="ARBA00006478"/>
    </source>
</evidence>
<evidence type="ECO:0000256" key="8">
    <source>
        <dbReference type="ARBA" id="ARBA00022777"/>
    </source>
</evidence>
<evidence type="ECO:0000256" key="3">
    <source>
        <dbReference type="ARBA" id="ARBA00013247"/>
    </source>
</evidence>
<dbReference type="PANTHER" id="PTHR10210">
    <property type="entry name" value="RIBOSE-PHOSPHATE DIPHOSPHOKINASE FAMILY MEMBER"/>
    <property type="match status" value="1"/>
</dbReference>
<evidence type="ECO:0000313" key="13">
    <source>
        <dbReference type="EMBL" id="OLY77669.1"/>
    </source>
</evidence>
<evidence type="ECO:0000259" key="12">
    <source>
        <dbReference type="Pfam" id="PF13793"/>
    </source>
</evidence>
<dbReference type="GO" id="GO:0004749">
    <property type="term" value="F:ribose phosphate diphosphokinase activity"/>
    <property type="evidence" value="ECO:0007669"/>
    <property type="project" value="UniProtKB-EC"/>
</dbReference>
<keyword evidence="4" id="KW-0808">Transferase</keyword>
<dbReference type="InterPro" id="IPR000836">
    <property type="entry name" value="PRTase_dom"/>
</dbReference>
<dbReference type="EC" id="2.7.6.1" evidence="3"/>
<dbReference type="AlphaFoldDB" id="A0A1R0GLJ9"/>
<dbReference type="GO" id="GO:0016301">
    <property type="term" value="F:kinase activity"/>
    <property type="evidence" value="ECO:0007669"/>
    <property type="project" value="UniProtKB-KW"/>
</dbReference>
<comment type="caution">
    <text evidence="14">The sequence shown here is derived from an EMBL/GenBank/DDBJ whole genome shotgun (WGS) entry which is preliminary data.</text>
</comment>
<evidence type="ECO:0000313" key="15">
    <source>
        <dbReference type="Proteomes" id="UP000187455"/>
    </source>
</evidence>
<dbReference type="NCBIfam" id="TIGR01251">
    <property type="entry name" value="ribP_PPkin"/>
    <property type="match status" value="1"/>
</dbReference>
<keyword evidence="8 14" id="KW-0418">Kinase</keyword>
<reference evidence="14 15" key="1">
    <citation type="journal article" date="2016" name="Mol. Biol. Evol.">
        <title>Genome-Wide Survey of Gut Fungi (Harpellales) Reveals the First Horizontally Transferred Ubiquitin Gene from a Mosquito Host.</title>
        <authorList>
            <person name="Wang Y."/>
            <person name="White M.M."/>
            <person name="Kvist S."/>
            <person name="Moncalvo J.M."/>
        </authorList>
    </citation>
    <scope>NUCLEOTIDE SEQUENCE [LARGE SCALE GENOMIC DNA]</scope>
    <source>
        <strain evidence="14 15">ALG-7-W6</strain>
    </source>
</reference>
<evidence type="ECO:0000256" key="9">
    <source>
        <dbReference type="ARBA" id="ARBA00022840"/>
    </source>
</evidence>
<dbReference type="Pfam" id="PF14572">
    <property type="entry name" value="Pribosyl_synth"/>
    <property type="match status" value="1"/>
</dbReference>
<dbReference type="Gene3D" id="3.40.50.2020">
    <property type="match status" value="2"/>
</dbReference>
<evidence type="ECO:0000256" key="6">
    <source>
        <dbReference type="ARBA" id="ARBA00022727"/>
    </source>
</evidence>
<keyword evidence="15" id="KW-1185">Reference proteome</keyword>
<evidence type="ECO:0000256" key="5">
    <source>
        <dbReference type="ARBA" id="ARBA00022723"/>
    </source>
</evidence>
<dbReference type="Proteomes" id="UP000187455">
    <property type="component" value="Unassembled WGS sequence"/>
</dbReference>
<evidence type="ECO:0000256" key="4">
    <source>
        <dbReference type="ARBA" id="ARBA00022679"/>
    </source>
</evidence>
<dbReference type="PANTHER" id="PTHR10210:SF32">
    <property type="entry name" value="RIBOSE-PHOSPHATE PYROPHOSPHOKINASE 2"/>
    <property type="match status" value="1"/>
</dbReference>
<dbReference type="EMBL" id="LSSL01007693">
    <property type="protein sequence ID" value="OLY77762.1"/>
    <property type="molecule type" value="Genomic_DNA"/>
</dbReference>
<evidence type="ECO:0000256" key="11">
    <source>
        <dbReference type="ARBA" id="ARBA00049535"/>
    </source>
</evidence>
<dbReference type="GO" id="GO:0005737">
    <property type="term" value="C:cytoplasm"/>
    <property type="evidence" value="ECO:0007669"/>
    <property type="project" value="TreeGrafter"/>
</dbReference>
<evidence type="ECO:0000313" key="14">
    <source>
        <dbReference type="EMBL" id="OLY77762.1"/>
    </source>
</evidence>
<gene>
    <name evidence="14" type="ORF">AYI68_g8203</name>
    <name evidence="13" type="ORF">AYI68_g8298</name>
</gene>
<dbReference type="InterPro" id="IPR005946">
    <property type="entry name" value="Rib-P_diPkinase"/>
</dbReference>